<dbReference type="CDD" id="cd01166">
    <property type="entry name" value="KdgK"/>
    <property type="match status" value="1"/>
</dbReference>
<dbReference type="EMBL" id="MYFO01000023">
    <property type="protein sequence ID" value="TFE85809.1"/>
    <property type="molecule type" value="Genomic_DNA"/>
</dbReference>
<dbReference type="OrthoDB" id="9813569at2"/>
<dbReference type="RefSeq" id="WP_134754792.1">
    <property type="nucleotide sequence ID" value="NZ_MYFO02000002.1"/>
</dbReference>
<keyword evidence="6" id="KW-1185">Reference proteome</keyword>
<dbReference type="AlphaFoldDB" id="A0A4Y8PY78"/>
<evidence type="ECO:0000313" key="6">
    <source>
        <dbReference type="Proteomes" id="UP000298246"/>
    </source>
</evidence>
<comment type="caution">
    <text evidence="5">The sequence shown here is derived from an EMBL/GenBank/DDBJ whole genome shotgun (WGS) entry which is preliminary data.</text>
</comment>
<dbReference type="InterPro" id="IPR029056">
    <property type="entry name" value="Ribokinase-like"/>
</dbReference>
<dbReference type="InterPro" id="IPR011611">
    <property type="entry name" value="PfkB_dom"/>
</dbReference>
<gene>
    <name evidence="5" type="ORF">B5M42_16590</name>
</gene>
<name>A0A4Y8PY78_9BACL</name>
<dbReference type="PANTHER" id="PTHR43320:SF2">
    <property type="entry name" value="2-DEHYDRO-3-DEOXYGLUCONOKINASE_2-DEHYDRO-3-DEOXYGALACTONOKINASE"/>
    <property type="match status" value="1"/>
</dbReference>
<sequence>MGNAPLTSRTIAAYGEVMMRLSVPGGELLTQADTLRYSFSGTGVNVLAMLARFGHNTKLVTSLPANPQGDAAIGYVRKLGIGTTYVRRAGSHVGMYFLEAGFGPRPSRVTYAGRQDSSFNTAPEGAYDAEALAGENEVLHLCGISLAMNDGVRRQMKTLAKAFKSAGRSVVFDCNYRPVLWGEDGYSRARPHYAELLALADVVLMNERDATQLLGMSSAQVQPRERLVELIPAVADAYGIRTIAGTMRGVNEDYTHTLQGFICKSGNFSFSRKLTFPVYDRIGAGDAFAAGIVHGELQGFSPATTVEFAAASAMLAHTYAGDISLASEADILRTMSKPAGDVER</sequence>
<dbReference type="SUPFAM" id="SSF53613">
    <property type="entry name" value="Ribokinase-like"/>
    <property type="match status" value="1"/>
</dbReference>
<accession>A0A4Y8PY78</accession>
<evidence type="ECO:0000259" key="4">
    <source>
        <dbReference type="Pfam" id="PF00294"/>
    </source>
</evidence>
<keyword evidence="2" id="KW-0808">Transferase</keyword>
<protein>
    <submittedName>
        <fullName evidence="5">2-dehydro-3-deoxygluconokinase</fullName>
    </submittedName>
</protein>
<dbReference type="InterPro" id="IPR052700">
    <property type="entry name" value="Carb_kinase_PfkB-like"/>
</dbReference>
<dbReference type="PANTHER" id="PTHR43320">
    <property type="entry name" value="SUGAR KINASE"/>
    <property type="match status" value="1"/>
</dbReference>
<reference evidence="5 6" key="1">
    <citation type="submission" date="2017-03" db="EMBL/GenBank/DDBJ databases">
        <title>Isolation of Levoglucosan Utilizing Bacteria.</title>
        <authorList>
            <person name="Arya A.S."/>
        </authorList>
    </citation>
    <scope>NUCLEOTIDE SEQUENCE [LARGE SCALE GENOMIC DNA]</scope>
    <source>
        <strain evidence="5 6">MEC069</strain>
    </source>
</reference>
<feature type="domain" description="Carbohydrate kinase PfkB" evidence="4">
    <location>
        <begin position="10"/>
        <end position="324"/>
    </location>
</feature>
<organism evidence="5 6">
    <name type="scientific">Paenibacillus athensensis</name>
    <dbReference type="NCBI Taxonomy" id="1967502"/>
    <lineage>
        <taxon>Bacteria</taxon>
        <taxon>Bacillati</taxon>
        <taxon>Bacillota</taxon>
        <taxon>Bacilli</taxon>
        <taxon>Bacillales</taxon>
        <taxon>Paenibacillaceae</taxon>
        <taxon>Paenibacillus</taxon>
    </lineage>
</organism>
<evidence type="ECO:0000256" key="1">
    <source>
        <dbReference type="ARBA" id="ARBA00010688"/>
    </source>
</evidence>
<dbReference type="GO" id="GO:0016301">
    <property type="term" value="F:kinase activity"/>
    <property type="evidence" value="ECO:0007669"/>
    <property type="project" value="UniProtKB-KW"/>
</dbReference>
<evidence type="ECO:0000256" key="2">
    <source>
        <dbReference type="ARBA" id="ARBA00022679"/>
    </source>
</evidence>
<evidence type="ECO:0000256" key="3">
    <source>
        <dbReference type="ARBA" id="ARBA00022777"/>
    </source>
</evidence>
<evidence type="ECO:0000313" key="5">
    <source>
        <dbReference type="EMBL" id="TFE85809.1"/>
    </source>
</evidence>
<dbReference type="Gene3D" id="3.40.1190.20">
    <property type="match status" value="1"/>
</dbReference>
<dbReference type="Pfam" id="PF00294">
    <property type="entry name" value="PfkB"/>
    <property type="match status" value="1"/>
</dbReference>
<dbReference type="Proteomes" id="UP000298246">
    <property type="component" value="Unassembled WGS sequence"/>
</dbReference>
<proteinExistence type="inferred from homology"/>
<keyword evidence="3 5" id="KW-0418">Kinase</keyword>
<comment type="similarity">
    <text evidence="1">Belongs to the carbohydrate kinase PfkB family.</text>
</comment>